<dbReference type="Proteomes" id="UP000006365">
    <property type="component" value="Chromosome"/>
</dbReference>
<feature type="transmembrane region" description="Helical" evidence="8">
    <location>
        <begin position="761"/>
        <end position="780"/>
    </location>
</feature>
<evidence type="ECO:0000256" key="7">
    <source>
        <dbReference type="ARBA" id="ARBA00023136"/>
    </source>
</evidence>
<dbReference type="GO" id="GO:0016887">
    <property type="term" value="F:ATP hydrolysis activity"/>
    <property type="evidence" value="ECO:0007669"/>
    <property type="project" value="InterPro"/>
</dbReference>
<keyword evidence="2" id="KW-0813">Transport</keyword>
<name>A0A7U3YJM9_DESPD</name>
<dbReference type="InterPro" id="IPR017871">
    <property type="entry name" value="ABC_transporter-like_CS"/>
</dbReference>
<proteinExistence type="predicted"/>
<dbReference type="SMART" id="SM00382">
    <property type="entry name" value="AAA"/>
    <property type="match status" value="1"/>
</dbReference>
<dbReference type="PROSITE" id="PS00211">
    <property type="entry name" value="ABC_TRANSPORTER_1"/>
    <property type="match status" value="1"/>
</dbReference>
<feature type="domain" description="FHA" evidence="9">
    <location>
        <begin position="36"/>
        <end position="87"/>
    </location>
</feature>
<dbReference type="Pfam" id="PF00498">
    <property type="entry name" value="FHA"/>
    <property type="match status" value="2"/>
</dbReference>
<reference evidence="11 12" key="1">
    <citation type="journal article" date="2011" name="Stand. Genomic Sci.">
        <title>Complete genome sequence of Desulfobulbus propionicus type strain (1pr3).</title>
        <authorList>
            <person name="Pagani I."/>
            <person name="Lapidus A."/>
            <person name="Nolan M."/>
            <person name="Lucas S."/>
            <person name="Hammon N."/>
            <person name="Deshpande S."/>
            <person name="Cheng J.F."/>
            <person name="Chertkov O."/>
            <person name="Davenport K."/>
            <person name="Tapia R."/>
            <person name="Han C."/>
            <person name="Goodwin L."/>
            <person name="Pitluck S."/>
            <person name="Liolios K."/>
            <person name="Mavromatis K."/>
            <person name="Ivanova N."/>
            <person name="Mikhailova N."/>
            <person name="Pati A."/>
            <person name="Chen A."/>
            <person name="Palaniappan K."/>
            <person name="Land M."/>
            <person name="Hauser L."/>
            <person name="Chang Y.J."/>
            <person name="Jeffries C.D."/>
            <person name="Detter J.C."/>
            <person name="Brambilla E."/>
            <person name="Kannan K.P."/>
            <person name="Djao O.D."/>
            <person name="Rohde M."/>
            <person name="Pukall R."/>
            <person name="Spring S."/>
            <person name="Goker M."/>
            <person name="Sikorski J."/>
            <person name="Woyke T."/>
            <person name="Bristow J."/>
            <person name="Eisen J.A."/>
            <person name="Markowitz V."/>
            <person name="Hugenholtz P."/>
            <person name="Kyrpides N.C."/>
            <person name="Klenk H.P."/>
        </authorList>
    </citation>
    <scope>NUCLEOTIDE SEQUENCE [LARGE SCALE GENOMIC DNA]</scope>
    <source>
        <strain evidence="12">ATCC 33891 / DSM 2032 / 1pr3</strain>
    </source>
</reference>
<dbReference type="GO" id="GO:0016020">
    <property type="term" value="C:membrane"/>
    <property type="evidence" value="ECO:0007669"/>
    <property type="project" value="UniProtKB-SubCell"/>
</dbReference>
<dbReference type="InterPro" id="IPR000253">
    <property type="entry name" value="FHA_dom"/>
</dbReference>
<protein>
    <submittedName>
        <fullName evidence="11">FHA modulated ABC efflux pump with fused ATPase and integral membrane subunits</fullName>
    </submittedName>
</protein>
<evidence type="ECO:0000256" key="2">
    <source>
        <dbReference type="ARBA" id="ARBA00022448"/>
    </source>
</evidence>
<evidence type="ECO:0000259" key="10">
    <source>
        <dbReference type="PROSITE" id="PS50893"/>
    </source>
</evidence>
<dbReference type="SUPFAM" id="SSF49879">
    <property type="entry name" value="SMAD/FHA domain"/>
    <property type="match status" value="2"/>
</dbReference>
<keyword evidence="5" id="KW-0067">ATP-binding</keyword>
<evidence type="ECO:0000259" key="9">
    <source>
        <dbReference type="PROSITE" id="PS50006"/>
    </source>
</evidence>
<dbReference type="PANTHER" id="PTHR48041">
    <property type="entry name" value="ABC TRANSPORTER G FAMILY MEMBER 28"/>
    <property type="match status" value="1"/>
</dbReference>
<dbReference type="Pfam" id="PF00005">
    <property type="entry name" value="ABC_tran"/>
    <property type="match status" value="1"/>
</dbReference>
<feature type="transmembrane region" description="Helical" evidence="8">
    <location>
        <begin position="840"/>
        <end position="865"/>
    </location>
</feature>
<dbReference type="AlphaFoldDB" id="A0A7U3YJM9"/>
<organism evidence="11 12">
    <name type="scientific">Desulfobulbus propionicus (strain ATCC 33891 / DSM 2032 / VKM B-1956 / 1pr3)</name>
    <dbReference type="NCBI Taxonomy" id="577650"/>
    <lineage>
        <taxon>Bacteria</taxon>
        <taxon>Pseudomonadati</taxon>
        <taxon>Thermodesulfobacteriota</taxon>
        <taxon>Desulfobulbia</taxon>
        <taxon>Desulfobulbales</taxon>
        <taxon>Desulfobulbaceae</taxon>
        <taxon>Desulfobulbus</taxon>
    </lineage>
</organism>
<dbReference type="InterPro" id="IPR008984">
    <property type="entry name" value="SMAD_FHA_dom_sf"/>
</dbReference>
<evidence type="ECO:0000256" key="4">
    <source>
        <dbReference type="ARBA" id="ARBA00022741"/>
    </source>
</evidence>
<dbReference type="InterPro" id="IPR003439">
    <property type="entry name" value="ABC_transporter-like_ATP-bd"/>
</dbReference>
<feature type="domain" description="ABC transporter" evidence="10">
    <location>
        <begin position="220"/>
        <end position="457"/>
    </location>
</feature>
<dbReference type="InterPro" id="IPR003593">
    <property type="entry name" value="AAA+_ATPase"/>
</dbReference>
<keyword evidence="7 8" id="KW-0472">Membrane</keyword>
<evidence type="ECO:0000256" key="1">
    <source>
        <dbReference type="ARBA" id="ARBA00004141"/>
    </source>
</evidence>
<feature type="domain" description="FHA" evidence="9">
    <location>
        <begin position="129"/>
        <end position="179"/>
    </location>
</feature>
<dbReference type="Pfam" id="PF01061">
    <property type="entry name" value="ABC2_membrane"/>
    <property type="match status" value="1"/>
</dbReference>
<evidence type="ECO:0000256" key="6">
    <source>
        <dbReference type="ARBA" id="ARBA00022989"/>
    </source>
</evidence>
<feature type="transmembrane region" description="Helical" evidence="8">
    <location>
        <begin position="730"/>
        <end position="754"/>
    </location>
</feature>
<dbReference type="KEGG" id="dpr:Despr_0428"/>
<dbReference type="SMART" id="SM00240">
    <property type="entry name" value="FHA"/>
    <property type="match status" value="2"/>
</dbReference>
<evidence type="ECO:0000313" key="12">
    <source>
        <dbReference type="Proteomes" id="UP000006365"/>
    </source>
</evidence>
<feature type="transmembrane region" description="Helical" evidence="8">
    <location>
        <begin position="693"/>
        <end position="718"/>
    </location>
</feature>
<accession>A0A7U3YJM9</accession>
<dbReference type="Gene3D" id="3.40.50.300">
    <property type="entry name" value="P-loop containing nucleotide triphosphate hydrolases"/>
    <property type="match status" value="1"/>
</dbReference>
<keyword evidence="3 8" id="KW-0812">Transmembrane</keyword>
<dbReference type="Gene3D" id="2.60.200.20">
    <property type="match status" value="2"/>
</dbReference>
<evidence type="ECO:0000313" key="11">
    <source>
        <dbReference type="EMBL" id="ADW16609.1"/>
    </source>
</evidence>
<dbReference type="PROSITE" id="PS50893">
    <property type="entry name" value="ABC_TRANSPORTER_2"/>
    <property type="match status" value="1"/>
</dbReference>
<dbReference type="CDD" id="cd00060">
    <property type="entry name" value="FHA"/>
    <property type="match status" value="2"/>
</dbReference>
<keyword evidence="4" id="KW-0547">Nucleotide-binding</keyword>
<keyword evidence="6 8" id="KW-1133">Transmembrane helix</keyword>
<comment type="subcellular location">
    <subcellularLocation>
        <location evidence="1">Membrane</location>
        <topology evidence="1">Multi-pass membrane protein</topology>
    </subcellularLocation>
</comment>
<dbReference type="GO" id="GO:0140359">
    <property type="term" value="F:ABC-type transporter activity"/>
    <property type="evidence" value="ECO:0007669"/>
    <property type="project" value="InterPro"/>
</dbReference>
<evidence type="ECO:0000256" key="5">
    <source>
        <dbReference type="ARBA" id="ARBA00022840"/>
    </source>
</evidence>
<gene>
    <name evidence="11" type="ordered locus">Despr_0428</name>
</gene>
<dbReference type="GO" id="GO:0005524">
    <property type="term" value="F:ATP binding"/>
    <property type="evidence" value="ECO:0007669"/>
    <property type="project" value="UniProtKB-KW"/>
</dbReference>
<dbReference type="InterPro" id="IPR027417">
    <property type="entry name" value="P-loop_NTPase"/>
</dbReference>
<evidence type="ECO:0000256" key="3">
    <source>
        <dbReference type="ARBA" id="ARBA00022692"/>
    </source>
</evidence>
<dbReference type="InterPro" id="IPR013525">
    <property type="entry name" value="ABC2_TM"/>
</dbReference>
<feature type="transmembrane region" description="Helical" evidence="8">
    <location>
        <begin position="652"/>
        <end position="673"/>
    </location>
</feature>
<keyword evidence="12" id="KW-1185">Reference proteome</keyword>
<dbReference type="EMBL" id="CP002364">
    <property type="protein sequence ID" value="ADW16609.1"/>
    <property type="molecule type" value="Genomic_DNA"/>
</dbReference>
<dbReference type="InterPro" id="IPR050352">
    <property type="entry name" value="ABCG_transporters"/>
</dbReference>
<dbReference type="PANTHER" id="PTHR48041:SF139">
    <property type="entry name" value="PROTEIN SCARLET"/>
    <property type="match status" value="1"/>
</dbReference>
<dbReference type="PROSITE" id="PS50006">
    <property type="entry name" value="FHA_DOMAIN"/>
    <property type="match status" value="2"/>
</dbReference>
<dbReference type="SUPFAM" id="SSF52540">
    <property type="entry name" value="P-loop containing nucleoside triphosphate hydrolases"/>
    <property type="match status" value="1"/>
</dbReference>
<sequence>MASSRHHSSPSEHTAYLAARAAGCAHREYCLTSASTTIGRDGTLCDIVLTGATVSRRHACLSRTGETDYQLHDLQSTNGVFVNGERIKGSRFLRDGDLIGLGTALPHLRFQYHSIREPHHLILPPQAQWLIGRAPHCDLSLPFEPTVSSHHATLSSQDGTLRIADAHSLNGTWVNGSNRFKAFLAPDDTVVIGSTHFQFRLREDGSLSVLQREYGQSVKLECVGLHRTAPRANGTARMLLNDITLSIEPGEFVGILGPSGAGKTTLLTALNGFSRPDRGWVLCNETPMDSASALFRNTIGYVPQDDILHRELSVQASLEYVARLRLSPDLSPRQRAEIIDNTIETLGLHPVRHLPIDQLSGGQRKRVSIGAELLVRPSLLFLDEPTSGLDPSTEDRLMHHFRDMADHGTTVIITTHLLDNLDLLDKVVILAQGRVVFFGAPSEALTFFGTEQQPLARATGIFAVLTEADTPSSAAASSWKGQEEIATHHAARFLASPWFRQHIEQRLSPAAHACMAMDTASPSRPLARLRTLWADRSRRGHGFSPGEWLRSWCILSRRHLHIRASAGKRLLLFLLIPMALALVTLSQHIPGVASDAVVAERRAEIEALVAPGGALMDTQLKLLLSPAGIGETRSGAELLHALRYEGIAHLPVPMSVLLMIVMTAVFSGTLIACQEISTERSIYLRERMSHLRILPYLGAKMPFCLGLAALQCLIFLSLCWLNPALRQADFFPVWLTMVAVAWSSVAIGLTLSAVDPTGGRLSVMLTVAVVLPQLLLSGGLGPDFYGRMHGPLRLAADLLPARWGLEMVCTALFDTLKGEGARWIPAFVREVIGFDFGQGVYYSGMIFLLAQFLLWVLFCTGFLTYRDRRSC</sequence>
<evidence type="ECO:0000256" key="8">
    <source>
        <dbReference type="SAM" id="Phobius"/>
    </source>
</evidence>